<keyword evidence="6" id="KW-1133">Transmembrane helix</keyword>
<reference evidence="10" key="2">
    <citation type="submission" date="2023-03" db="EMBL/GenBank/DDBJ databases">
        <authorList>
            <consortium name="Wellcome Sanger Institute Data Sharing"/>
        </authorList>
    </citation>
    <scope>NUCLEOTIDE SEQUENCE [LARGE SCALE GENOMIC DNA]</scope>
</reference>
<dbReference type="InterPro" id="IPR056386">
    <property type="entry name" value="Ig_CD22"/>
</dbReference>
<reference evidence="9" key="3">
    <citation type="submission" date="2025-08" db="UniProtKB">
        <authorList>
            <consortium name="Ensembl"/>
        </authorList>
    </citation>
    <scope>IDENTIFICATION</scope>
</reference>
<organism evidence="9 10">
    <name type="scientific">Astatotilapia calliptera</name>
    <name type="common">Eastern happy</name>
    <name type="synonym">Chromis callipterus</name>
    <dbReference type="NCBI Taxonomy" id="8154"/>
    <lineage>
        <taxon>Eukaryota</taxon>
        <taxon>Metazoa</taxon>
        <taxon>Chordata</taxon>
        <taxon>Craniata</taxon>
        <taxon>Vertebrata</taxon>
        <taxon>Euteleostomi</taxon>
        <taxon>Actinopterygii</taxon>
        <taxon>Neopterygii</taxon>
        <taxon>Teleostei</taxon>
        <taxon>Neoteleostei</taxon>
        <taxon>Acanthomorphata</taxon>
        <taxon>Ovalentaria</taxon>
        <taxon>Cichlomorphae</taxon>
        <taxon>Cichliformes</taxon>
        <taxon>Cichlidae</taxon>
        <taxon>African cichlids</taxon>
        <taxon>Pseudocrenilabrinae</taxon>
        <taxon>Haplochromini</taxon>
        <taxon>Astatotilapia</taxon>
    </lineage>
</organism>
<sequence length="992" mass="110612">MAHRAMRGAAMSVITAVSGFVLLTVTVVLGQDVWGVTYTSTQICAVKGSTVELRCTFRYPSTINGINTRVVKKFWFIRDENNEPVDLKTESEYRDRVQYQRKNNDCTLRISDLRESDSAEYKFRFITNDPRGKYTGSPGVILTVTDLQVQVSRSAVRGDFKSADLKCESSCPLPDNLSYIWYKNERIITGQTSNLLLNYLDPTNRISCAVRGYENFHSPSVVVKDVWDVTYTSTQVCAFKGATAEIRCTFRYPSTINGINTEVVQKFWFITHKNNEPVDLKTDPEYSGRVHYQCENNDCTLKITDLRESDSAEYKFRFITNDPRGKYSGVPGVTLTVTGPQLQVHVRRSTVNSYSNWKELTCHNNCQSSYIWYRNGHKLSSDEQYLQLNTFDSADSFHCAVKGYEQFPSPTVYAPKLPSVSVSPSAEIVEGSSVTLTCSSDANPAASYTWYKEDVINPLIYQNQHFFFSILPSDSGKYYCTADNDLGQKRSESRTIDVKYAPKLPSVSVSPSAEIVEGSSVNLTCSSDANPAANYTWYKEDVINPLSYQKQHVFSSILPSDSGKYYCTADNGLGQNKSESRTIDVKYAPKLPSVSVSPSAEIVEGSSVTLTCSSDANPAPSYTWYKDNKVLATRQKNVYHFISIKLENSGNYSCKSENQYGQKNSTSLSIDVQYALKLPSVSVSPSAEIVEGSSVTLTCSSDANPAAKYTWYKDNKVLSTGQKDVYHFISIKLENSGNYSCKSENQYGQKNSTSLSIDVQYAPKLPSVSVSPSAEIVEGSSVTLTCSSDANPAAKYTWYKEDEDSPKASGHNFTISNIRPEHSGSYYCVAHNSRGRHNVTLQLTVREDFPKAAKLAVTGITLVVFLVIICLLVFFLLAKKKPSALFPVPGNRRDNNNKVSCTSPSQHTGKTESPPSHSEEDEELNYASVRFSTNQTDPIYYNIRSAGSRRQKVKEEDEHVEYAAVNFSPALRTVHQDSEEDPSELYSTVKKI</sequence>
<feature type="region of interest" description="Disordered" evidence="5">
    <location>
        <begin position="886"/>
        <end position="924"/>
    </location>
</feature>
<dbReference type="InterPro" id="IPR007110">
    <property type="entry name" value="Ig-like_dom"/>
</dbReference>
<name>A0AAX7UYK5_ASTCA</name>
<accession>A0AAX7UYK5</accession>
<dbReference type="Ensembl" id="ENSACLT00000046973.1">
    <property type="protein sequence ID" value="ENSACLP00000073882.1"/>
    <property type="gene ID" value="ENSACLG00000010964.2"/>
</dbReference>
<dbReference type="SMART" id="SM00408">
    <property type="entry name" value="IGc2"/>
    <property type="match status" value="5"/>
</dbReference>
<keyword evidence="7" id="KW-0732">Signal</keyword>
<evidence type="ECO:0000256" key="1">
    <source>
        <dbReference type="ARBA" id="ARBA00040106"/>
    </source>
</evidence>
<keyword evidence="10" id="KW-1185">Reference proteome</keyword>
<feature type="signal peptide" evidence="7">
    <location>
        <begin position="1"/>
        <end position="30"/>
    </location>
</feature>
<dbReference type="AlphaFoldDB" id="A0AAX7UYK5"/>
<dbReference type="InterPro" id="IPR003598">
    <property type="entry name" value="Ig_sub2"/>
</dbReference>
<feature type="domain" description="Ig-like" evidence="8">
    <location>
        <begin position="418"/>
        <end position="497"/>
    </location>
</feature>
<evidence type="ECO:0000256" key="3">
    <source>
        <dbReference type="ARBA" id="ARBA00045430"/>
    </source>
</evidence>
<dbReference type="GeneTree" id="ENSGT01010000222294"/>
<feature type="domain" description="Ig-like" evidence="8">
    <location>
        <begin position="138"/>
        <end position="224"/>
    </location>
</feature>
<dbReference type="InterPro" id="IPR003599">
    <property type="entry name" value="Ig_sub"/>
</dbReference>
<feature type="transmembrane region" description="Helical" evidence="6">
    <location>
        <begin position="855"/>
        <end position="877"/>
    </location>
</feature>
<evidence type="ECO:0000313" key="10">
    <source>
        <dbReference type="Proteomes" id="UP000265100"/>
    </source>
</evidence>
<keyword evidence="6" id="KW-0812">Transmembrane</keyword>
<feature type="domain" description="Ig-like" evidence="8">
    <location>
        <begin position="505"/>
        <end position="584"/>
    </location>
</feature>
<protein>
    <recommendedName>
        <fullName evidence="1">B-cell receptor CD22</fullName>
    </recommendedName>
    <alternativeName>
        <fullName evidence="2">Sialic acid-binding Ig-like lectin 2</fullName>
    </alternativeName>
</protein>
<dbReference type="InterPro" id="IPR013783">
    <property type="entry name" value="Ig-like_fold"/>
</dbReference>
<dbReference type="Proteomes" id="UP000265100">
    <property type="component" value="Chromosome 6"/>
</dbReference>
<feature type="region of interest" description="Disordered" evidence="5">
    <location>
        <begin position="973"/>
        <end position="992"/>
    </location>
</feature>
<dbReference type="Gene3D" id="2.60.40.10">
    <property type="entry name" value="Immunoglobulins"/>
    <property type="match status" value="7"/>
</dbReference>
<feature type="compositionally biased region" description="Polar residues" evidence="5">
    <location>
        <begin position="897"/>
        <end position="908"/>
    </location>
</feature>
<feature type="domain" description="Ig-like" evidence="8">
    <location>
        <begin position="592"/>
        <end position="669"/>
    </location>
</feature>
<dbReference type="Pfam" id="PF13895">
    <property type="entry name" value="Ig_2"/>
    <property type="match status" value="5"/>
</dbReference>
<dbReference type="PANTHER" id="PTHR46013:SF4">
    <property type="entry name" value="B-CELL RECEPTOR CD22-RELATED"/>
    <property type="match status" value="1"/>
</dbReference>
<feature type="domain" description="Ig-like" evidence="8">
    <location>
        <begin position="679"/>
        <end position="756"/>
    </location>
</feature>
<proteinExistence type="predicted"/>
<keyword evidence="6" id="KW-0472">Membrane</keyword>
<reference evidence="9 10" key="1">
    <citation type="submission" date="2018-05" db="EMBL/GenBank/DDBJ databases">
        <authorList>
            <person name="Datahose"/>
        </authorList>
    </citation>
    <scope>NUCLEOTIDE SEQUENCE</scope>
</reference>
<evidence type="ECO:0000256" key="7">
    <source>
        <dbReference type="SAM" id="SignalP"/>
    </source>
</evidence>
<dbReference type="SMART" id="SM00409">
    <property type="entry name" value="IG"/>
    <property type="match status" value="7"/>
</dbReference>
<evidence type="ECO:0000256" key="2">
    <source>
        <dbReference type="ARBA" id="ARBA00041781"/>
    </source>
</evidence>
<dbReference type="Pfam" id="PF24518">
    <property type="entry name" value="Ig_CD22"/>
    <property type="match status" value="2"/>
</dbReference>
<reference evidence="9" key="4">
    <citation type="submission" date="2025-09" db="UniProtKB">
        <authorList>
            <consortium name="Ensembl"/>
        </authorList>
    </citation>
    <scope>IDENTIFICATION</scope>
</reference>
<dbReference type="PANTHER" id="PTHR46013">
    <property type="entry name" value="VASCULAR CELL ADHESION MOLECULE 1"/>
    <property type="match status" value="1"/>
</dbReference>
<evidence type="ECO:0000313" key="9">
    <source>
        <dbReference type="Ensembl" id="ENSACLP00000073882.1"/>
    </source>
</evidence>
<dbReference type="PROSITE" id="PS50835">
    <property type="entry name" value="IG_LIKE"/>
    <property type="match status" value="6"/>
</dbReference>
<evidence type="ECO:0000259" key="8">
    <source>
        <dbReference type="PROSITE" id="PS50835"/>
    </source>
</evidence>
<dbReference type="InterPro" id="IPR036179">
    <property type="entry name" value="Ig-like_dom_sf"/>
</dbReference>
<evidence type="ECO:0000256" key="6">
    <source>
        <dbReference type="SAM" id="Phobius"/>
    </source>
</evidence>
<dbReference type="SUPFAM" id="SSF48726">
    <property type="entry name" value="Immunoglobulin"/>
    <property type="match status" value="7"/>
</dbReference>
<dbReference type="CDD" id="cd00096">
    <property type="entry name" value="Ig"/>
    <property type="match status" value="4"/>
</dbReference>
<comment type="subunit">
    <text evidence="4">Predominantly monomer of isoform CD22-beta. Also found as heterodimer of isoform CD22-beta and a shorter isoform. Interacts with PTPN6/SHP-1, LYN, SYK, PIK3R1/PIK3R2 and PLCG1 upon phosphorylation. Interacts with GRB2, INPP5D and SHC1 upon phosphorylation. May form a complex with INPP5D/SHIP, GRB2 and SHC1.</text>
</comment>
<comment type="function">
    <text evidence="3">Most highly expressed siglec (sialic acid-binding immunoglobulin-like lectin) on B-cells that plays a role in various aspects of B-cell biology including differentiation, antigen presentation, and trafficking to bone marrow. Binds to alpha 2,6-linked sialic acid residues of surface molecules such as CD22 itself, CD45 and IgM in a cis configuration. Can also bind to ligands on other cells as an adhesion molecule in a trans configuration. Acts as an inhibitory coreceptor on the surface of B-cells and inhibits B-cell receptor induced signaling, characterized by inhibition of the calcium mobilization and cellular activation. Mechanistically, the immunoreceptor tyrosine-based inhibitory motif domain is phosphorylated by the Src kinase LYN, which in turn leads to the recruitment of the protein tyrosine phosphatase 1/PTPN6, leading to the negative regulation of BCR signaling. If this negative signaling from is of sufficient strength, apoptosis of the B-cell can be induced.</text>
</comment>
<feature type="chain" id="PRO_5044270855" description="B-cell receptor CD22" evidence="7">
    <location>
        <begin position="31"/>
        <end position="992"/>
    </location>
</feature>
<feature type="domain" description="Ig-like" evidence="8">
    <location>
        <begin position="766"/>
        <end position="844"/>
    </location>
</feature>
<evidence type="ECO:0000256" key="5">
    <source>
        <dbReference type="SAM" id="MobiDB-lite"/>
    </source>
</evidence>
<evidence type="ECO:0000256" key="4">
    <source>
        <dbReference type="ARBA" id="ARBA00046458"/>
    </source>
</evidence>